<accession>A0A0M0JWZ9</accession>
<comment type="caution">
    <text evidence="4">The sequence shown here is derived from an EMBL/GenBank/DDBJ whole genome shotgun (WGS) entry which is preliminary data.</text>
</comment>
<dbReference type="EMBL" id="JWZX01002091">
    <property type="protein sequence ID" value="KOO31079.1"/>
    <property type="molecule type" value="Genomic_DNA"/>
</dbReference>
<keyword evidence="2 3" id="KW-0040">ANK repeat</keyword>
<organism evidence="4 5">
    <name type="scientific">Chrysochromulina tobinii</name>
    <dbReference type="NCBI Taxonomy" id="1460289"/>
    <lineage>
        <taxon>Eukaryota</taxon>
        <taxon>Haptista</taxon>
        <taxon>Haptophyta</taxon>
        <taxon>Prymnesiophyceae</taxon>
        <taxon>Prymnesiales</taxon>
        <taxon>Chrysochromulinaceae</taxon>
        <taxon>Chrysochromulina</taxon>
    </lineage>
</organism>
<evidence type="ECO:0000313" key="5">
    <source>
        <dbReference type="Proteomes" id="UP000037460"/>
    </source>
</evidence>
<dbReference type="Gene3D" id="1.25.40.20">
    <property type="entry name" value="Ankyrin repeat-containing domain"/>
    <property type="match status" value="1"/>
</dbReference>
<reference evidence="5" key="1">
    <citation type="journal article" date="2015" name="PLoS Genet.">
        <title>Genome Sequence and Transcriptome Analyses of Chrysochromulina tobin: Metabolic Tools for Enhanced Algal Fitness in the Prominent Order Prymnesiales (Haptophyceae).</title>
        <authorList>
            <person name="Hovde B.T."/>
            <person name="Deodato C.R."/>
            <person name="Hunsperger H.M."/>
            <person name="Ryken S.A."/>
            <person name="Yost W."/>
            <person name="Jha R.K."/>
            <person name="Patterson J."/>
            <person name="Monnat R.J. Jr."/>
            <person name="Barlow S.B."/>
            <person name="Starkenburg S.R."/>
            <person name="Cattolico R.A."/>
        </authorList>
    </citation>
    <scope>NUCLEOTIDE SEQUENCE</scope>
    <source>
        <strain evidence="5">CCMP291</strain>
    </source>
</reference>
<feature type="non-terminal residue" evidence="4">
    <location>
        <position position="257"/>
    </location>
</feature>
<keyword evidence="5" id="KW-1185">Reference proteome</keyword>
<feature type="repeat" description="ANK" evidence="3">
    <location>
        <begin position="81"/>
        <end position="113"/>
    </location>
</feature>
<keyword evidence="1" id="KW-0677">Repeat</keyword>
<evidence type="ECO:0000256" key="3">
    <source>
        <dbReference type="PROSITE-ProRule" id="PRU00023"/>
    </source>
</evidence>
<protein>
    <submittedName>
        <fullName evidence="4">Ankyrin repeat-containing protein</fullName>
    </submittedName>
</protein>
<dbReference type="PANTHER" id="PTHR24171">
    <property type="entry name" value="ANKYRIN REPEAT DOMAIN-CONTAINING PROTEIN 39-RELATED"/>
    <property type="match status" value="1"/>
</dbReference>
<dbReference type="PROSITE" id="PS50088">
    <property type="entry name" value="ANK_REPEAT"/>
    <property type="match status" value="2"/>
</dbReference>
<feature type="repeat" description="ANK" evidence="3">
    <location>
        <begin position="114"/>
        <end position="146"/>
    </location>
</feature>
<dbReference type="Proteomes" id="UP000037460">
    <property type="component" value="Unassembled WGS sequence"/>
</dbReference>
<dbReference type="PRINTS" id="PR01415">
    <property type="entry name" value="ANKYRIN"/>
</dbReference>
<dbReference type="PROSITE" id="PS50297">
    <property type="entry name" value="ANK_REP_REGION"/>
    <property type="match status" value="2"/>
</dbReference>
<dbReference type="InterPro" id="IPR036770">
    <property type="entry name" value="Ankyrin_rpt-contain_sf"/>
</dbReference>
<gene>
    <name evidence="4" type="ORF">Ctob_007574</name>
</gene>
<dbReference type="SUPFAM" id="SSF48403">
    <property type="entry name" value="Ankyrin repeat"/>
    <property type="match status" value="1"/>
</dbReference>
<sequence>MAAMVSLTDVLSMLSDQEAQEPYVIPRPGIESIDLGHGRTKPALPSSRGDKLGIAAERNDIAKAKKMISKGADVNIRNPGSGVTPLGVAAERGHDEIVTMLLKAKADVHLMTYDGMTPLQIAAQFGRTTTIKMLIAANANVNAPHHKTALVAATSCGCLSTMAVLLEAKADVNQACAGDFDEYPLHVAVRLGFVDAVKLLLGTGLVNVLQENNLKETALEMAITRSCAPRHKEIADILRPLTEKLQTKPTLGDKARR</sequence>
<dbReference type="AlphaFoldDB" id="A0A0M0JWZ9"/>
<dbReference type="PANTHER" id="PTHR24171:SF8">
    <property type="entry name" value="BRCA1-ASSOCIATED RING DOMAIN PROTEIN 1"/>
    <property type="match status" value="1"/>
</dbReference>
<dbReference type="SMART" id="SM00248">
    <property type="entry name" value="ANK"/>
    <property type="match status" value="5"/>
</dbReference>
<evidence type="ECO:0000256" key="2">
    <source>
        <dbReference type="ARBA" id="ARBA00023043"/>
    </source>
</evidence>
<dbReference type="GO" id="GO:0004842">
    <property type="term" value="F:ubiquitin-protein transferase activity"/>
    <property type="evidence" value="ECO:0007669"/>
    <property type="project" value="TreeGrafter"/>
</dbReference>
<proteinExistence type="predicted"/>
<dbReference type="OrthoDB" id="539213at2759"/>
<dbReference type="Pfam" id="PF12796">
    <property type="entry name" value="Ank_2"/>
    <property type="match status" value="2"/>
</dbReference>
<evidence type="ECO:0000313" key="4">
    <source>
        <dbReference type="EMBL" id="KOO31079.1"/>
    </source>
</evidence>
<evidence type="ECO:0000256" key="1">
    <source>
        <dbReference type="ARBA" id="ARBA00022737"/>
    </source>
</evidence>
<name>A0A0M0JWZ9_9EUKA</name>
<dbReference type="InterPro" id="IPR002110">
    <property type="entry name" value="Ankyrin_rpt"/>
</dbReference>
<dbReference type="GO" id="GO:0085020">
    <property type="term" value="P:protein K6-linked ubiquitination"/>
    <property type="evidence" value="ECO:0007669"/>
    <property type="project" value="TreeGrafter"/>
</dbReference>